<evidence type="ECO:0000313" key="7">
    <source>
        <dbReference type="EMBL" id="OAK55686.1"/>
    </source>
</evidence>
<keyword evidence="4" id="KW-0521">NADP</keyword>
<dbReference type="Pfam" id="PF00724">
    <property type="entry name" value="Oxidored_FMN"/>
    <property type="match status" value="1"/>
</dbReference>
<dbReference type="RefSeq" id="WP_068423375.1">
    <property type="nucleotide sequence ID" value="NZ_LVHI01000008.1"/>
</dbReference>
<organism evidence="7 8">
    <name type="scientific">Rhodococcoides kyotonense</name>
    <dbReference type="NCBI Taxonomy" id="398843"/>
    <lineage>
        <taxon>Bacteria</taxon>
        <taxon>Bacillati</taxon>
        <taxon>Actinomycetota</taxon>
        <taxon>Actinomycetes</taxon>
        <taxon>Mycobacteriales</taxon>
        <taxon>Nocardiaceae</taxon>
        <taxon>Rhodococcoides</taxon>
    </lineage>
</organism>
<feature type="domain" description="NADH:flavin oxidoreductase/NADH oxidase N-terminal" evidence="6">
    <location>
        <begin position="4"/>
        <end position="344"/>
    </location>
</feature>
<accession>A0A177YJD0</accession>
<evidence type="ECO:0000259" key="6">
    <source>
        <dbReference type="Pfam" id="PF00724"/>
    </source>
</evidence>
<dbReference type="GO" id="GO:0003959">
    <property type="term" value="F:NADPH dehydrogenase activity"/>
    <property type="evidence" value="ECO:0007669"/>
    <property type="project" value="InterPro"/>
</dbReference>
<evidence type="ECO:0000256" key="2">
    <source>
        <dbReference type="ARBA" id="ARBA00022630"/>
    </source>
</evidence>
<proteinExistence type="predicted"/>
<keyword evidence="8" id="KW-1185">Reference proteome</keyword>
<dbReference type="PANTHER" id="PTHR43303:SF4">
    <property type="entry name" value="NADPH DEHYDROGENASE C23G7.10C-RELATED"/>
    <property type="match status" value="1"/>
</dbReference>
<dbReference type="PANTHER" id="PTHR43303">
    <property type="entry name" value="NADPH DEHYDROGENASE C23G7.10C-RELATED"/>
    <property type="match status" value="1"/>
</dbReference>
<dbReference type="SUPFAM" id="SSF51395">
    <property type="entry name" value="FMN-linked oxidoreductases"/>
    <property type="match status" value="1"/>
</dbReference>
<dbReference type="InterPro" id="IPR001155">
    <property type="entry name" value="OxRdtase_FMN_N"/>
</dbReference>
<sequence>MSALFEPITLRELTVSNRIWMSPMMQYAAEPSGPATGAATDWHFQHFAARAIGGVGLAMVEATAVAPDGRASEFDLGLWNGVQARSHRRTIDFLHAQGAAAGIQLVHAGRKGSTGRPWGDGSHVEQQWGTVAPSPVAFGDMPIPSELSVDEIAEIVAAFASSAGHARDAGFDVLELHGAHGYLIHQFLSPATNHRTDSYGGSLPNRMRFALEVVDAVRSKWPAERPLFFRVSATDWLSGDTDDSRPGWTVDDTVALVEALSTRGVDLVDVSTGGIVPDARIPVGPGYQTRFSAEVRRRTALPTATVGLITEPTQAESIIESGDADAVFLARELLRDPYWAHRAALELGAPLRYPPNYARAFSRRRVAATARS</sequence>
<protein>
    <submittedName>
        <fullName evidence="7">Oxidoreductase</fullName>
    </submittedName>
</protein>
<comment type="cofactor">
    <cofactor evidence="1">
        <name>FMN</name>
        <dbReference type="ChEBI" id="CHEBI:58210"/>
    </cofactor>
</comment>
<keyword evidence="5" id="KW-0560">Oxidoreductase</keyword>
<comment type="caution">
    <text evidence="7">The sequence shown here is derived from an EMBL/GenBank/DDBJ whole genome shotgun (WGS) entry which is preliminary data.</text>
</comment>
<dbReference type="GO" id="GO:0050661">
    <property type="term" value="F:NADP binding"/>
    <property type="evidence" value="ECO:0007669"/>
    <property type="project" value="InterPro"/>
</dbReference>
<dbReference type="InterPro" id="IPR044152">
    <property type="entry name" value="YqjM-like"/>
</dbReference>
<evidence type="ECO:0000313" key="8">
    <source>
        <dbReference type="Proteomes" id="UP000077519"/>
    </source>
</evidence>
<dbReference type="GO" id="GO:0010181">
    <property type="term" value="F:FMN binding"/>
    <property type="evidence" value="ECO:0007669"/>
    <property type="project" value="InterPro"/>
</dbReference>
<reference evidence="7 8" key="1">
    <citation type="submission" date="2016-03" db="EMBL/GenBank/DDBJ databases">
        <title>Genome sequence of Rhodococcus kyotonensis KB10.</title>
        <authorList>
            <person name="Jeong H."/>
            <person name="Hong C.E."/>
            <person name="Jo S.H."/>
            <person name="Park J.M."/>
        </authorList>
    </citation>
    <scope>NUCLEOTIDE SEQUENCE [LARGE SCALE GENOMIC DNA]</scope>
    <source>
        <strain evidence="7 8">KB10</strain>
    </source>
</reference>
<dbReference type="EMBL" id="LVHI01000008">
    <property type="protein sequence ID" value="OAK55686.1"/>
    <property type="molecule type" value="Genomic_DNA"/>
</dbReference>
<keyword evidence="2" id="KW-0285">Flavoprotein</keyword>
<dbReference type="AlphaFoldDB" id="A0A177YJD0"/>
<dbReference type="CDD" id="cd02932">
    <property type="entry name" value="OYE_YqiM_FMN"/>
    <property type="match status" value="1"/>
</dbReference>
<name>A0A177YJD0_9NOCA</name>
<dbReference type="Proteomes" id="UP000077519">
    <property type="component" value="Unassembled WGS sequence"/>
</dbReference>
<dbReference type="InterPro" id="IPR013785">
    <property type="entry name" value="Aldolase_TIM"/>
</dbReference>
<evidence type="ECO:0000256" key="4">
    <source>
        <dbReference type="ARBA" id="ARBA00022857"/>
    </source>
</evidence>
<evidence type="ECO:0000256" key="3">
    <source>
        <dbReference type="ARBA" id="ARBA00022643"/>
    </source>
</evidence>
<keyword evidence="3" id="KW-0288">FMN</keyword>
<evidence type="ECO:0000256" key="5">
    <source>
        <dbReference type="ARBA" id="ARBA00023002"/>
    </source>
</evidence>
<evidence type="ECO:0000256" key="1">
    <source>
        <dbReference type="ARBA" id="ARBA00001917"/>
    </source>
</evidence>
<gene>
    <name evidence="7" type="ORF">A3K89_19105</name>
</gene>
<dbReference type="Gene3D" id="3.20.20.70">
    <property type="entry name" value="Aldolase class I"/>
    <property type="match status" value="1"/>
</dbReference>